<dbReference type="InterPro" id="IPR008521">
    <property type="entry name" value="Mg_trans_NIPA"/>
</dbReference>
<keyword evidence="8" id="KW-1185">Reference proteome</keyword>
<feature type="transmembrane region" description="Helical" evidence="6">
    <location>
        <begin position="421"/>
        <end position="443"/>
    </location>
</feature>
<accession>A0A9W8E9Z8</accession>
<feature type="transmembrane region" description="Helical" evidence="6">
    <location>
        <begin position="692"/>
        <end position="717"/>
    </location>
</feature>
<dbReference type="SUPFAM" id="SSF103481">
    <property type="entry name" value="Multidrug resistance efflux transporter EmrE"/>
    <property type="match status" value="1"/>
</dbReference>
<dbReference type="Proteomes" id="UP001151582">
    <property type="component" value="Unassembled WGS sequence"/>
</dbReference>
<keyword evidence="4 6" id="KW-0472">Membrane</keyword>
<dbReference type="AlphaFoldDB" id="A0A9W8E9Z8"/>
<feature type="region of interest" description="Disordered" evidence="5">
    <location>
        <begin position="615"/>
        <end position="681"/>
    </location>
</feature>
<evidence type="ECO:0000313" key="7">
    <source>
        <dbReference type="EMBL" id="KAJ1982338.1"/>
    </source>
</evidence>
<evidence type="ECO:0000256" key="3">
    <source>
        <dbReference type="ARBA" id="ARBA00022989"/>
    </source>
</evidence>
<evidence type="ECO:0000256" key="6">
    <source>
        <dbReference type="SAM" id="Phobius"/>
    </source>
</evidence>
<feature type="transmembrane region" description="Helical" evidence="6">
    <location>
        <begin position="797"/>
        <end position="815"/>
    </location>
</feature>
<feature type="transmembrane region" description="Helical" evidence="6">
    <location>
        <begin position="192"/>
        <end position="211"/>
    </location>
</feature>
<dbReference type="PANTHER" id="PTHR12570">
    <property type="match status" value="1"/>
</dbReference>
<organism evidence="7 8">
    <name type="scientific">Dimargaris verticillata</name>
    <dbReference type="NCBI Taxonomy" id="2761393"/>
    <lineage>
        <taxon>Eukaryota</taxon>
        <taxon>Fungi</taxon>
        <taxon>Fungi incertae sedis</taxon>
        <taxon>Zoopagomycota</taxon>
        <taxon>Kickxellomycotina</taxon>
        <taxon>Dimargaritomycetes</taxon>
        <taxon>Dimargaritales</taxon>
        <taxon>Dimargaritaceae</taxon>
        <taxon>Dimargaris</taxon>
    </lineage>
</organism>
<sequence>MGADRWRAIAAADVDGKPCTTFKDCVDYPHPKDSSATALNRLGEYTCINQQCIYVVTAGEQCTQPTQCSSYQYATLTNPNNTLARPASDFCAPQYCTIESFCDGAWTLSGAPSLADSTSCCGGLPTKASCGWLSDVVDTCAYNHYCDDEDVTRSSGLLRFFQAPIYARSSPVNTTLPFTRKGQCVEQDTRRLIWVGILLVLLGGTIQNIGLNMQKYALRQADQAVTTVDPGAAAPGMPTDKQLRSSVDKPAVPTSPVTSTLDNHVVPPRLIHDASNADNRQSVTDSLSTASFVSALESPIPSPRASIPVMPPVSKADLPANLNSPHHASESPPSLTSLPSSSSLPPSFKRPHWIHKLAFWNNLPFLSPIWLIGLVVFIFGNVLNFVALQFAPQSLVAPLSAVALVSNVVIAPLLNKEKLTWWDLVGIAFICGGSVVVVVFSGIVETNYRLCVLISLFERPQTIAYLCVIGAAIIMDMSYLWYHERQAKHNLAFPTEKPRHEPVPLSSPTAPSDSHVRLGARRRVPTLNPKRWFHRRTPRSPRATSPHPRSPGPTQTEHRVIPFSASAIVSENSTPKSPPLSSSAKTQARATLWSRLQSTAQTGLFSLKARTRTPLHHKSLADTPSPVSATVNPASSMYSESLSPTRHPTPTAGSVSSPSLKLAEVPSNGSGNVENNSQSCHPRPRPTFVAQYILPILYAALGALMASLTTLFAKSLINLLTVSVIDHDNQFDKPLSWIILLVTVFTAVSQVYWINMGLRKYDALLQVPIFYVIWTVLDIIGGGVYYDEFRHFDTFKYAMFALGVLIIFTGVGFLARRLKRIEQS</sequence>
<gene>
    <name evidence="7" type="ORF">H4R34_001748</name>
</gene>
<dbReference type="OrthoDB" id="165382at2759"/>
<reference evidence="7" key="1">
    <citation type="submission" date="2022-07" db="EMBL/GenBank/DDBJ databases">
        <title>Phylogenomic reconstructions and comparative analyses of Kickxellomycotina fungi.</title>
        <authorList>
            <person name="Reynolds N.K."/>
            <person name="Stajich J.E."/>
            <person name="Barry K."/>
            <person name="Grigoriev I.V."/>
            <person name="Crous P."/>
            <person name="Smith M.E."/>
        </authorList>
    </citation>
    <scope>NUCLEOTIDE SEQUENCE</scope>
    <source>
        <strain evidence="7">RSA 567</strain>
    </source>
</reference>
<feature type="region of interest" description="Disordered" evidence="5">
    <location>
        <begin position="231"/>
        <end position="267"/>
    </location>
</feature>
<comment type="subcellular location">
    <subcellularLocation>
        <location evidence="1">Membrane</location>
        <topology evidence="1">Multi-pass membrane protein</topology>
    </subcellularLocation>
</comment>
<evidence type="ECO:0000256" key="2">
    <source>
        <dbReference type="ARBA" id="ARBA00022692"/>
    </source>
</evidence>
<evidence type="ECO:0000256" key="1">
    <source>
        <dbReference type="ARBA" id="ARBA00004141"/>
    </source>
</evidence>
<proteinExistence type="predicted"/>
<comment type="caution">
    <text evidence="7">The sequence shown here is derived from an EMBL/GenBank/DDBJ whole genome shotgun (WGS) entry which is preliminary data.</text>
</comment>
<evidence type="ECO:0000256" key="5">
    <source>
        <dbReference type="SAM" id="MobiDB-lite"/>
    </source>
</evidence>
<dbReference type="GO" id="GO:0015095">
    <property type="term" value="F:magnesium ion transmembrane transporter activity"/>
    <property type="evidence" value="ECO:0007669"/>
    <property type="project" value="InterPro"/>
</dbReference>
<dbReference type="Gene3D" id="1.10.3730.20">
    <property type="match status" value="1"/>
</dbReference>
<feature type="region of interest" description="Disordered" evidence="5">
    <location>
        <begin position="495"/>
        <end position="559"/>
    </location>
</feature>
<feature type="transmembrane region" description="Helical" evidence="6">
    <location>
        <begin position="359"/>
        <end position="383"/>
    </location>
</feature>
<feature type="transmembrane region" description="Helical" evidence="6">
    <location>
        <begin position="737"/>
        <end position="755"/>
    </location>
</feature>
<feature type="transmembrane region" description="Helical" evidence="6">
    <location>
        <begin position="463"/>
        <end position="482"/>
    </location>
</feature>
<dbReference type="Pfam" id="PF05653">
    <property type="entry name" value="Mg_trans_NIPA"/>
    <property type="match status" value="2"/>
</dbReference>
<feature type="transmembrane region" description="Helical" evidence="6">
    <location>
        <begin position="767"/>
        <end position="785"/>
    </location>
</feature>
<feature type="transmembrane region" description="Helical" evidence="6">
    <location>
        <begin position="395"/>
        <end position="414"/>
    </location>
</feature>
<evidence type="ECO:0008006" key="9">
    <source>
        <dbReference type="Google" id="ProtNLM"/>
    </source>
</evidence>
<keyword evidence="3 6" id="KW-1133">Transmembrane helix</keyword>
<keyword evidence="2 6" id="KW-0812">Transmembrane</keyword>
<dbReference type="GO" id="GO:0016020">
    <property type="term" value="C:membrane"/>
    <property type="evidence" value="ECO:0007669"/>
    <property type="project" value="UniProtKB-SubCell"/>
</dbReference>
<evidence type="ECO:0000313" key="8">
    <source>
        <dbReference type="Proteomes" id="UP001151582"/>
    </source>
</evidence>
<dbReference type="PANTHER" id="PTHR12570:SF9">
    <property type="entry name" value="MAGNESIUM TRANSPORTER NIPA8-RELATED"/>
    <property type="match status" value="1"/>
</dbReference>
<dbReference type="InterPro" id="IPR037185">
    <property type="entry name" value="EmrE-like"/>
</dbReference>
<dbReference type="EMBL" id="JANBQB010000093">
    <property type="protein sequence ID" value="KAJ1982338.1"/>
    <property type="molecule type" value="Genomic_DNA"/>
</dbReference>
<evidence type="ECO:0000256" key="4">
    <source>
        <dbReference type="ARBA" id="ARBA00023136"/>
    </source>
</evidence>
<feature type="compositionally biased region" description="Polar residues" evidence="5">
    <location>
        <begin position="625"/>
        <end position="659"/>
    </location>
</feature>
<name>A0A9W8E9Z8_9FUNG</name>
<protein>
    <recommendedName>
        <fullName evidence="9">Magnesium transporter NIPA-domain-containing protein</fullName>
    </recommendedName>
</protein>
<feature type="compositionally biased region" description="Low complexity" evidence="5">
    <location>
        <begin position="330"/>
        <end position="340"/>
    </location>
</feature>
<feature type="region of interest" description="Disordered" evidence="5">
    <location>
        <begin position="318"/>
        <end position="340"/>
    </location>
</feature>
<feature type="compositionally biased region" description="Polar residues" evidence="5">
    <location>
        <begin position="667"/>
        <end position="680"/>
    </location>
</feature>